<keyword evidence="1" id="KW-0677">Repeat</keyword>
<feature type="repeat" description="TPR" evidence="3">
    <location>
        <begin position="69"/>
        <end position="102"/>
    </location>
</feature>
<dbReference type="EMBL" id="WACR01000001">
    <property type="protein sequence ID" value="KAB1066115.1"/>
    <property type="molecule type" value="Genomic_DNA"/>
</dbReference>
<proteinExistence type="predicted"/>
<dbReference type="PANTHER" id="PTHR44858">
    <property type="entry name" value="TETRATRICOPEPTIDE REPEAT PROTEIN 6"/>
    <property type="match status" value="1"/>
</dbReference>
<sequence>MNQHFEKAVKAYKEKDFEKAVEHFSNAIEVSPNDAEIHYQRGISYFHLNKLSLALVDFDKAAELEPENPYRYSSRAYIRDACGDTEGAYKDYQVAIKLDPDDAIAHNNLGLIEEKLGYQADAKKRYTKADKLAEKFDYFPGQKQHDNFTDKFVKMGELEGEEQETQSKNPESSLFNEMWKAVATEKGRKEFWKFVKNGFKV</sequence>
<keyword evidence="5" id="KW-1185">Reference proteome</keyword>
<evidence type="ECO:0000256" key="2">
    <source>
        <dbReference type="ARBA" id="ARBA00022803"/>
    </source>
</evidence>
<dbReference type="RefSeq" id="WP_151166103.1">
    <property type="nucleotide sequence ID" value="NZ_WACR01000001.1"/>
</dbReference>
<dbReference type="SMART" id="SM00028">
    <property type="entry name" value="TPR"/>
    <property type="match status" value="4"/>
</dbReference>
<dbReference type="SUPFAM" id="SSF48452">
    <property type="entry name" value="TPR-like"/>
    <property type="match status" value="1"/>
</dbReference>
<dbReference type="PROSITE" id="PS50005">
    <property type="entry name" value="TPR"/>
    <property type="match status" value="2"/>
</dbReference>
<dbReference type="InterPro" id="IPR019734">
    <property type="entry name" value="TPR_rpt"/>
</dbReference>
<accession>A0A6N6MEI0</accession>
<comment type="caution">
    <text evidence="4">The sequence shown here is derived from an EMBL/GenBank/DDBJ whole genome shotgun (WGS) entry which is preliminary data.</text>
</comment>
<keyword evidence="2 3" id="KW-0802">TPR repeat</keyword>
<dbReference type="Proteomes" id="UP000435357">
    <property type="component" value="Unassembled WGS sequence"/>
</dbReference>
<dbReference type="AlphaFoldDB" id="A0A6N6MEI0"/>
<dbReference type="PANTHER" id="PTHR44858:SF1">
    <property type="entry name" value="UDP-N-ACETYLGLUCOSAMINE--PEPTIDE N-ACETYLGLUCOSAMINYLTRANSFERASE SPINDLY-RELATED"/>
    <property type="match status" value="1"/>
</dbReference>
<organism evidence="4 5">
    <name type="scientific">Salibacter halophilus</name>
    <dbReference type="NCBI Taxonomy" id="1803916"/>
    <lineage>
        <taxon>Bacteria</taxon>
        <taxon>Pseudomonadati</taxon>
        <taxon>Bacteroidota</taxon>
        <taxon>Flavobacteriia</taxon>
        <taxon>Flavobacteriales</taxon>
        <taxon>Salibacteraceae</taxon>
        <taxon>Salibacter</taxon>
    </lineage>
</organism>
<dbReference type="InterPro" id="IPR050498">
    <property type="entry name" value="Ycf3"/>
</dbReference>
<dbReference type="OrthoDB" id="5508659at2"/>
<dbReference type="InterPro" id="IPR011990">
    <property type="entry name" value="TPR-like_helical_dom_sf"/>
</dbReference>
<dbReference type="Gene3D" id="1.25.40.10">
    <property type="entry name" value="Tetratricopeptide repeat domain"/>
    <property type="match status" value="2"/>
</dbReference>
<evidence type="ECO:0000256" key="1">
    <source>
        <dbReference type="ARBA" id="ARBA00022737"/>
    </source>
</evidence>
<feature type="repeat" description="TPR" evidence="3">
    <location>
        <begin position="35"/>
        <end position="68"/>
    </location>
</feature>
<evidence type="ECO:0000256" key="3">
    <source>
        <dbReference type="PROSITE-ProRule" id="PRU00339"/>
    </source>
</evidence>
<evidence type="ECO:0000313" key="4">
    <source>
        <dbReference type="EMBL" id="KAB1066115.1"/>
    </source>
</evidence>
<gene>
    <name evidence="4" type="ORF">F3059_01195</name>
</gene>
<dbReference type="Pfam" id="PF13414">
    <property type="entry name" value="TPR_11"/>
    <property type="match status" value="2"/>
</dbReference>
<name>A0A6N6MEI0_9FLAO</name>
<reference evidence="4 5" key="1">
    <citation type="submission" date="2019-09" db="EMBL/GenBank/DDBJ databases">
        <title>Genomes of Cryomorphaceae.</title>
        <authorList>
            <person name="Bowman J.P."/>
        </authorList>
    </citation>
    <scope>NUCLEOTIDE SEQUENCE [LARGE SCALE GENOMIC DNA]</scope>
    <source>
        <strain evidence="4 5">KCTC 52047</strain>
    </source>
</reference>
<protein>
    <submittedName>
        <fullName evidence="4">Tetratricopeptide repeat protein</fullName>
    </submittedName>
</protein>
<evidence type="ECO:0000313" key="5">
    <source>
        <dbReference type="Proteomes" id="UP000435357"/>
    </source>
</evidence>